<name>A0A9D2A3R8_9BACE</name>
<sequence>MMERIRRFLLVGIVLAIMLTACFVWNRQRGSMSDLMLANVEALQCKGINNISTNPNIIS</sequence>
<reference evidence="1" key="2">
    <citation type="submission" date="2021-04" db="EMBL/GenBank/DDBJ databases">
        <authorList>
            <person name="Gilroy R."/>
        </authorList>
    </citation>
    <scope>NUCLEOTIDE SEQUENCE</scope>
    <source>
        <strain evidence="1">ChiHjej12B11-24981</strain>
    </source>
</reference>
<dbReference type="PROSITE" id="PS51257">
    <property type="entry name" value="PROKAR_LIPOPROTEIN"/>
    <property type="match status" value="1"/>
</dbReference>
<organism evidence="1 2">
    <name type="scientific">Candidatus Bacteroides merdipullorum</name>
    <dbReference type="NCBI Taxonomy" id="2838474"/>
    <lineage>
        <taxon>Bacteria</taxon>
        <taxon>Pseudomonadati</taxon>
        <taxon>Bacteroidota</taxon>
        <taxon>Bacteroidia</taxon>
        <taxon>Bacteroidales</taxon>
        <taxon>Bacteroidaceae</taxon>
        <taxon>Bacteroides</taxon>
    </lineage>
</organism>
<proteinExistence type="predicted"/>
<dbReference type="AlphaFoldDB" id="A0A9D2A3R8"/>
<protein>
    <submittedName>
        <fullName evidence="1">NVEALA domain-containing protein</fullName>
    </submittedName>
</protein>
<evidence type="ECO:0000313" key="2">
    <source>
        <dbReference type="Proteomes" id="UP000824023"/>
    </source>
</evidence>
<dbReference type="EMBL" id="DXCK01000054">
    <property type="protein sequence ID" value="HIZ01338.1"/>
    <property type="molecule type" value="Genomic_DNA"/>
</dbReference>
<dbReference type="Proteomes" id="UP000824023">
    <property type="component" value="Unassembled WGS sequence"/>
</dbReference>
<comment type="caution">
    <text evidence="1">The sequence shown here is derived from an EMBL/GenBank/DDBJ whole genome shotgun (WGS) entry which is preliminary data.</text>
</comment>
<gene>
    <name evidence="1" type="ORF">H9819_03675</name>
</gene>
<reference evidence="1" key="1">
    <citation type="journal article" date="2021" name="PeerJ">
        <title>Extensive microbial diversity within the chicken gut microbiome revealed by metagenomics and culture.</title>
        <authorList>
            <person name="Gilroy R."/>
            <person name="Ravi A."/>
            <person name="Getino M."/>
            <person name="Pursley I."/>
            <person name="Horton D.L."/>
            <person name="Alikhan N.F."/>
            <person name="Baker D."/>
            <person name="Gharbi K."/>
            <person name="Hall N."/>
            <person name="Watson M."/>
            <person name="Adriaenssens E.M."/>
            <person name="Foster-Nyarko E."/>
            <person name="Jarju S."/>
            <person name="Secka A."/>
            <person name="Antonio M."/>
            <person name="Oren A."/>
            <person name="Chaudhuri R.R."/>
            <person name="La Ragione R."/>
            <person name="Hildebrand F."/>
            <person name="Pallen M.J."/>
        </authorList>
    </citation>
    <scope>NUCLEOTIDE SEQUENCE</scope>
    <source>
        <strain evidence="1">ChiHjej12B11-24981</strain>
    </source>
</reference>
<accession>A0A9D2A3R8</accession>
<evidence type="ECO:0000313" key="1">
    <source>
        <dbReference type="EMBL" id="HIZ01338.1"/>
    </source>
</evidence>